<evidence type="ECO:0000313" key="2">
    <source>
        <dbReference type="Proteomes" id="UP000016892"/>
    </source>
</evidence>
<dbReference type="EMBL" id="KC853746">
    <property type="protein sequence ID" value="AGW43593.1"/>
    <property type="molecule type" value="Genomic_DNA"/>
</dbReference>
<name>U3PCI7_9CAUD</name>
<evidence type="ECO:0000313" key="1">
    <source>
        <dbReference type="EMBL" id="AGW43593.1"/>
    </source>
</evidence>
<dbReference type="Proteomes" id="UP000016892">
    <property type="component" value="Segment"/>
</dbReference>
<organism evidence="1 2">
    <name type="scientific">Burkholderia phage JG068</name>
    <dbReference type="NCBI Taxonomy" id="1401297"/>
    <lineage>
        <taxon>Viruses</taxon>
        <taxon>Duplodnaviria</taxon>
        <taxon>Heunggongvirae</taxon>
        <taxon>Uroviricota</taxon>
        <taxon>Caudoviricetes</taxon>
        <taxon>Autographivirales</taxon>
        <taxon>Autonotataviridae</taxon>
        <taxon>Mguuvirus</taxon>
        <taxon>Mguuvirus JG068</taxon>
    </lineage>
</organism>
<sequence length="148" mass="16605">MTKKITNIARTVAVLAVVENALRDFHYRTAVRLTYKLRENLIAVGRAVEDFTERNAYALERNLDALSYRAVTFTQDLKDAGIERHRQAVVVHRRKLQEEATFRGAAAVERIKKAMDEAGNDHKLALALRQQAEDLGAKHTALVDAHGG</sequence>
<proteinExistence type="predicted"/>
<accession>U3PCI7</accession>
<reference evidence="1 2" key="1">
    <citation type="journal article" date="2013" name="BMC Genomics">
        <title>Genomic characterization of JG068, a novel virulent podovirus active against Burkholderia cenocepacia.</title>
        <authorList>
            <person name="Lynch K.H."/>
            <person name="Abdu A.H."/>
            <person name="Schobert M."/>
            <person name="Dennis J.J."/>
        </authorList>
    </citation>
    <scope>NUCLEOTIDE SEQUENCE [LARGE SCALE GENOMIC DNA]</scope>
</reference>
<keyword evidence="2" id="KW-1185">Reference proteome</keyword>
<dbReference type="GeneID" id="17699689"/>
<dbReference type="RefSeq" id="YP_008853850.1">
    <property type="nucleotide sequence ID" value="NC_022916.1"/>
</dbReference>
<gene>
    <name evidence="1" type="ORF">JG068_011</name>
</gene>
<dbReference type="KEGG" id="vg:17699689"/>
<protein>
    <submittedName>
        <fullName evidence="1">Uncharacterized protein</fullName>
    </submittedName>
</protein>